<name>A0ABW7QIF2_9ACTN</name>
<dbReference type="PANTHER" id="PTHR34473">
    <property type="entry name" value="UPF0699 TRANSMEMBRANE PROTEIN YDBS"/>
    <property type="match status" value="1"/>
</dbReference>
<dbReference type="PANTHER" id="PTHR34473:SF3">
    <property type="entry name" value="TRANSMEMBRANE PROTEIN-RELATED"/>
    <property type="match status" value="1"/>
</dbReference>
<feature type="domain" description="YdbS-like PH" evidence="3">
    <location>
        <begin position="95"/>
        <end position="172"/>
    </location>
</feature>
<evidence type="ECO:0000256" key="1">
    <source>
        <dbReference type="SAM" id="MobiDB-lite"/>
    </source>
</evidence>
<gene>
    <name evidence="4" type="ORF">ACH4F9_07015</name>
</gene>
<keyword evidence="5" id="KW-1185">Reference proteome</keyword>
<reference evidence="4 5" key="1">
    <citation type="submission" date="2024-10" db="EMBL/GenBank/DDBJ databases">
        <title>The Natural Products Discovery Center: Release of the First 8490 Sequenced Strains for Exploring Actinobacteria Biosynthetic Diversity.</title>
        <authorList>
            <person name="Kalkreuter E."/>
            <person name="Kautsar S.A."/>
            <person name="Yang D."/>
            <person name="Bader C.D."/>
            <person name="Teijaro C.N."/>
            <person name="Fluegel L."/>
            <person name="Davis C.M."/>
            <person name="Simpson J.R."/>
            <person name="Lauterbach L."/>
            <person name="Steele A.D."/>
            <person name="Gui C."/>
            <person name="Meng S."/>
            <person name="Li G."/>
            <person name="Viehrig K."/>
            <person name="Ye F."/>
            <person name="Su P."/>
            <person name="Kiefer A.F."/>
            <person name="Nichols A."/>
            <person name="Cepeda A.J."/>
            <person name="Yan W."/>
            <person name="Fan B."/>
            <person name="Jiang Y."/>
            <person name="Adhikari A."/>
            <person name="Zheng C.-J."/>
            <person name="Schuster L."/>
            <person name="Cowan T.M."/>
            <person name="Smanski M.J."/>
            <person name="Chevrette M.G."/>
            <person name="De Carvalho L.P.S."/>
            <person name="Shen B."/>
        </authorList>
    </citation>
    <scope>NUCLEOTIDE SEQUENCE [LARGE SCALE GENOMIC DNA]</scope>
    <source>
        <strain evidence="4 5">NPDC017990</strain>
    </source>
</reference>
<keyword evidence="2" id="KW-0812">Transmembrane</keyword>
<dbReference type="EMBL" id="JBIRGQ010000001">
    <property type="protein sequence ID" value="MFH8544748.1"/>
    <property type="molecule type" value="Genomic_DNA"/>
</dbReference>
<feature type="transmembrane region" description="Helical" evidence="2">
    <location>
        <begin position="41"/>
        <end position="64"/>
    </location>
</feature>
<evidence type="ECO:0000313" key="4">
    <source>
        <dbReference type="EMBL" id="MFH8544748.1"/>
    </source>
</evidence>
<organism evidence="4 5">
    <name type="scientific">Streptomyces longisporoflavus</name>
    <dbReference type="NCBI Taxonomy" id="28044"/>
    <lineage>
        <taxon>Bacteria</taxon>
        <taxon>Bacillati</taxon>
        <taxon>Actinomycetota</taxon>
        <taxon>Actinomycetes</taxon>
        <taxon>Kitasatosporales</taxon>
        <taxon>Streptomycetaceae</taxon>
        <taxon>Streptomyces</taxon>
    </lineage>
</organism>
<feature type="transmembrane region" description="Helical" evidence="2">
    <location>
        <begin position="70"/>
        <end position="89"/>
    </location>
</feature>
<evidence type="ECO:0000259" key="3">
    <source>
        <dbReference type="Pfam" id="PF03703"/>
    </source>
</evidence>
<proteinExistence type="predicted"/>
<keyword evidence="2" id="KW-0472">Membrane</keyword>
<feature type="compositionally biased region" description="Low complexity" evidence="1">
    <location>
        <begin position="16"/>
        <end position="28"/>
    </location>
</feature>
<dbReference type="Proteomes" id="UP001610818">
    <property type="component" value="Unassembled WGS sequence"/>
</dbReference>
<feature type="region of interest" description="Disordered" evidence="1">
    <location>
        <begin position="1"/>
        <end position="32"/>
    </location>
</feature>
<evidence type="ECO:0000256" key="2">
    <source>
        <dbReference type="SAM" id="Phobius"/>
    </source>
</evidence>
<sequence length="185" mass="20266">MPQGTRQPLLRGGVGEAAPGAAPQRGPGLPRPRHRLDRRAVYWWMTQNLLVVVPALAALGAAALLTDTPLWLRLVFAVLCPLGLGYALLTPWWRYRAHRWDATSDAVSARSGWLIREWRVVPFTRIQTLDTKSGPLQHLFGLAAVTVTTASAAGPVTIDGLDQKLAADLVERLTERVRALHEDGT</sequence>
<comment type="caution">
    <text evidence="4">The sequence shown here is derived from an EMBL/GenBank/DDBJ whole genome shotgun (WGS) entry which is preliminary data.</text>
</comment>
<keyword evidence="2" id="KW-1133">Transmembrane helix</keyword>
<protein>
    <submittedName>
        <fullName evidence="4">PH domain-containing protein</fullName>
    </submittedName>
</protein>
<dbReference type="Pfam" id="PF03703">
    <property type="entry name" value="bPH_2"/>
    <property type="match status" value="1"/>
</dbReference>
<dbReference type="RefSeq" id="WP_397708843.1">
    <property type="nucleotide sequence ID" value="NZ_JBIRGN010000001.1"/>
</dbReference>
<evidence type="ECO:0000313" key="5">
    <source>
        <dbReference type="Proteomes" id="UP001610818"/>
    </source>
</evidence>
<dbReference type="InterPro" id="IPR005182">
    <property type="entry name" value="YdbS-like_PH"/>
</dbReference>
<accession>A0ABW7QIF2</accession>